<dbReference type="PANTHER" id="PTHR47481">
    <property type="match status" value="1"/>
</dbReference>
<dbReference type="PANTHER" id="PTHR47481:SF10">
    <property type="entry name" value="COPIA-LIKE POLYPROTEIN_RETROTRANSPOSON"/>
    <property type="match status" value="1"/>
</dbReference>
<dbReference type="Proteomes" id="UP001454036">
    <property type="component" value="Unassembled WGS sequence"/>
</dbReference>
<evidence type="ECO:0000313" key="3">
    <source>
        <dbReference type="Proteomes" id="UP001454036"/>
    </source>
</evidence>
<gene>
    <name evidence="2" type="ORF">LIER_39704</name>
</gene>
<evidence type="ECO:0000256" key="1">
    <source>
        <dbReference type="SAM" id="MobiDB-lite"/>
    </source>
</evidence>
<dbReference type="AlphaFoldDB" id="A0AAV3QJU4"/>
<proteinExistence type="predicted"/>
<protein>
    <submittedName>
        <fullName evidence="2">Uncharacterized protein</fullName>
    </submittedName>
</protein>
<reference evidence="2 3" key="1">
    <citation type="submission" date="2024-01" db="EMBL/GenBank/DDBJ databases">
        <title>The complete chloroplast genome sequence of Lithospermum erythrorhizon: insights into the phylogenetic relationship among Boraginaceae species and the maternal lineages of purple gromwells.</title>
        <authorList>
            <person name="Okada T."/>
            <person name="Watanabe K."/>
        </authorList>
    </citation>
    <scope>NUCLEOTIDE SEQUENCE [LARGE SCALE GENOMIC DNA]</scope>
</reference>
<comment type="caution">
    <text evidence="2">The sequence shown here is derived from an EMBL/GenBank/DDBJ whole genome shotgun (WGS) entry which is preliminary data.</text>
</comment>
<accession>A0AAV3QJU4</accession>
<feature type="compositionally biased region" description="Low complexity" evidence="1">
    <location>
        <begin position="1"/>
        <end position="17"/>
    </location>
</feature>
<dbReference type="EMBL" id="BAABME010021716">
    <property type="protein sequence ID" value="GAA0164019.1"/>
    <property type="molecule type" value="Genomic_DNA"/>
</dbReference>
<sequence>MAEDSPASSNNSNKSPTPMSPTHPTKQSTNPKLHHALAISNIHIHVPVTLEMEKVLYSTWAELFKIHCRSSKVVHHILPCTCSETPDSYNEDWDTLDAILGINFRIIFRNGSSYGHAWSNTPQPNSPWNGSQPPCPYPSSNWTRNSAPSAQRFNLPPRAGLLGPIPQNASWEPTIDQHAYSATDIAQAMHTLDLNPPDTDWYMDTGVTSHIRYSSLLF</sequence>
<feature type="region of interest" description="Disordered" evidence="1">
    <location>
        <begin position="1"/>
        <end position="30"/>
    </location>
</feature>
<name>A0AAV3QJU4_LITER</name>
<evidence type="ECO:0000313" key="2">
    <source>
        <dbReference type="EMBL" id="GAA0164019.1"/>
    </source>
</evidence>
<keyword evidence="3" id="KW-1185">Reference proteome</keyword>
<organism evidence="2 3">
    <name type="scientific">Lithospermum erythrorhizon</name>
    <name type="common">Purple gromwell</name>
    <name type="synonym">Lithospermum officinale var. erythrorhizon</name>
    <dbReference type="NCBI Taxonomy" id="34254"/>
    <lineage>
        <taxon>Eukaryota</taxon>
        <taxon>Viridiplantae</taxon>
        <taxon>Streptophyta</taxon>
        <taxon>Embryophyta</taxon>
        <taxon>Tracheophyta</taxon>
        <taxon>Spermatophyta</taxon>
        <taxon>Magnoliopsida</taxon>
        <taxon>eudicotyledons</taxon>
        <taxon>Gunneridae</taxon>
        <taxon>Pentapetalae</taxon>
        <taxon>asterids</taxon>
        <taxon>lamiids</taxon>
        <taxon>Boraginales</taxon>
        <taxon>Boraginaceae</taxon>
        <taxon>Boraginoideae</taxon>
        <taxon>Lithospermeae</taxon>
        <taxon>Lithospermum</taxon>
    </lineage>
</organism>